<protein>
    <submittedName>
        <fullName evidence="1">PEP-CTERM sorting domain-containing protein</fullName>
    </submittedName>
</protein>
<dbReference type="NCBIfam" id="TIGR02595">
    <property type="entry name" value="PEP_CTERM"/>
    <property type="match status" value="1"/>
</dbReference>
<dbReference type="AlphaFoldDB" id="A0A1V4BSW8"/>
<dbReference type="InterPro" id="IPR013424">
    <property type="entry name" value="Ice-binding_C"/>
</dbReference>
<comment type="caution">
    <text evidence="1">The sequence shown here is derived from an EMBL/GenBank/DDBJ whole genome shotgun (WGS) entry which is preliminary data.</text>
</comment>
<organism evidence="1 2">
    <name type="scientific">Microcystis aeruginosa KW</name>
    <dbReference type="NCBI Taxonomy" id="1960155"/>
    <lineage>
        <taxon>Bacteria</taxon>
        <taxon>Bacillati</taxon>
        <taxon>Cyanobacteriota</taxon>
        <taxon>Cyanophyceae</taxon>
        <taxon>Oscillatoriophycideae</taxon>
        <taxon>Chroococcales</taxon>
        <taxon>Microcystaceae</taxon>
        <taxon>Microcystis</taxon>
    </lineage>
</organism>
<dbReference type="RefSeq" id="WP_012265391.1">
    <property type="nucleotide sequence ID" value="NZ_MVGR01000004.1"/>
</dbReference>
<reference evidence="1 2" key="1">
    <citation type="submission" date="2017-02" db="EMBL/GenBank/DDBJ databases">
        <title>Genome sequence of Microcystis aeruginosa KW.</title>
        <authorList>
            <person name="Oh H.-M."/>
            <person name="Ahn C.-Y."/>
            <person name="Jeong H."/>
            <person name="Srivastava A."/>
            <person name="Lee H.-G."/>
            <person name="Kang S.-R."/>
        </authorList>
    </citation>
    <scope>NUCLEOTIDE SEQUENCE [LARGE SCALE GENOMIC DNA]</scope>
    <source>
        <strain evidence="1 2">KW</strain>
    </source>
</reference>
<sequence length="255" mass="26997">MNTKHFTKVIIAITGTTVTLFLSQNNSAQAITLTTFSPISFSDAIAGITGFQIEDFEDTTLIPGLSVEWASPNLGPVSTLPATYNPNIQGFTGNAWDGNLTLNNLQQKLWPNPISSTTTFNFFNQPTSVGIGISNLEFTGSNSSILVVNGVDFADFDNFVPAPILGTTGRSIYIRLDANTNEVINSIGIRGGSGDFLSFDRLAIKSAAQPPKSVPEPSNIFGLGLLGLGLAATKVKGILSKKAKSPTDNPQEPDS</sequence>
<name>A0A1V4BSW8_MICAE</name>
<evidence type="ECO:0000313" key="1">
    <source>
        <dbReference type="EMBL" id="OPF17305.1"/>
    </source>
</evidence>
<accession>A0A1V4BSW8</accession>
<proteinExistence type="predicted"/>
<gene>
    <name evidence="1" type="ORF">B1L04_14845</name>
</gene>
<dbReference type="Proteomes" id="UP000189835">
    <property type="component" value="Unassembled WGS sequence"/>
</dbReference>
<evidence type="ECO:0000313" key="2">
    <source>
        <dbReference type="Proteomes" id="UP000189835"/>
    </source>
</evidence>
<dbReference type="EMBL" id="MVGR01000004">
    <property type="protein sequence ID" value="OPF17305.1"/>
    <property type="molecule type" value="Genomic_DNA"/>
</dbReference>